<keyword evidence="1" id="KW-0472">Membrane</keyword>
<feature type="transmembrane region" description="Helical" evidence="1">
    <location>
        <begin position="272"/>
        <end position="291"/>
    </location>
</feature>
<feature type="transmembrane region" description="Helical" evidence="1">
    <location>
        <begin position="226"/>
        <end position="252"/>
    </location>
</feature>
<feature type="transmembrane region" description="Helical" evidence="1">
    <location>
        <begin position="191"/>
        <end position="210"/>
    </location>
</feature>
<dbReference type="AlphaFoldDB" id="A0A7S2K6P0"/>
<dbReference type="PANTHER" id="PTHR20948">
    <property type="entry name" value="TRANSMEMBRANE PROTEIN 164"/>
    <property type="match status" value="1"/>
</dbReference>
<proteinExistence type="predicted"/>
<accession>A0A7S2K6P0</accession>
<gene>
    <name evidence="2" type="ORF">LDAN0321_LOCUS6163</name>
</gene>
<keyword evidence="1" id="KW-0812">Transmembrane</keyword>
<evidence type="ECO:0000313" key="2">
    <source>
        <dbReference type="EMBL" id="CAD9567900.1"/>
    </source>
</evidence>
<dbReference type="InterPro" id="IPR026508">
    <property type="entry name" value="TMEM164"/>
</dbReference>
<organism evidence="2">
    <name type="scientific">Leptocylindrus danicus</name>
    <dbReference type="NCBI Taxonomy" id="163516"/>
    <lineage>
        <taxon>Eukaryota</taxon>
        <taxon>Sar</taxon>
        <taxon>Stramenopiles</taxon>
        <taxon>Ochrophyta</taxon>
        <taxon>Bacillariophyta</taxon>
        <taxon>Coscinodiscophyceae</taxon>
        <taxon>Chaetocerotophycidae</taxon>
        <taxon>Leptocylindrales</taxon>
        <taxon>Leptocylindraceae</taxon>
        <taxon>Leptocylindrus</taxon>
    </lineage>
</organism>
<dbReference type="EMBL" id="HBGY01009776">
    <property type="protein sequence ID" value="CAD9567900.1"/>
    <property type="molecule type" value="Transcribed_RNA"/>
</dbReference>
<feature type="transmembrane region" description="Helical" evidence="1">
    <location>
        <begin position="128"/>
        <end position="149"/>
    </location>
</feature>
<evidence type="ECO:0000256" key="1">
    <source>
        <dbReference type="SAM" id="Phobius"/>
    </source>
</evidence>
<protein>
    <submittedName>
        <fullName evidence="2">Uncharacterized protein</fullName>
    </submittedName>
</protein>
<feature type="transmembrane region" description="Helical" evidence="1">
    <location>
        <begin position="61"/>
        <end position="81"/>
    </location>
</feature>
<dbReference type="Pfam" id="PF14808">
    <property type="entry name" value="TMEM164"/>
    <property type="match status" value="1"/>
</dbReference>
<name>A0A7S2K6P0_9STRA</name>
<feature type="transmembrane region" description="Helical" evidence="1">
    <location>
        <begin position="161"/>
        <end position="179"/>
    </location>
</feature>
<dbReference type="PANTHER" id="PTHR20948:SF2">
    <property type="entry name" value="TRANSMEMBRANE PROTEIN 164"/>
    <property type="match status" value="1"/>
</dbReference>
<keyword evidence="1" id="KW-1133">Transmembrane helix</keyword>
<reference evidence="2" key="1">
    <citation type="submission" date="2021-01" db="EMBL/GenBank/DDBJ databases">
        <authorList>
            <person name="Corre E."/>
            <person name="Pelletier E."/>
            <person name="Niang G."/>
            <person name="Scheremetjew M."/>
            <person name="Finn R."/>
            <person name="Kale V."/>
            <person name="Holt S."/>
            <person name="Cochrane G."/>
            <person name="Meng A."/>
            <person name="Brown T."/>
            <person name="Cohen L."/>
        </authorList>
    </citation>
    <scope>NUCLEOTIDE SEQUENCE</scope>
    <source>
        <strain evidence="2">B650</strain>
    </source>
</reference>
<sequence length="318" mass="36227">MAVDWIDGALRSLNPSLLDHPPPCEEVTGSDLCYVDIQCNELPHGQRCVIGSWYLSSQRHILEFVLVTFVCLLTFQILTPPSRCTKVVKKNHHHQTLSLQPPTWLTFHSILCTSITVAYKTMGYSGKILFMAMPCNTIWILYSLICLGLQFGIMSEYAAHVLLQISASYMSLVALALATPDLGDLVQPFEVYWFFLSHVMLFFMPLYYIFSGRISTLGTVVSFMKWWWLSCTFFSLYYVTIITPVSIVSGFNLNYMLSPPPLPVDFVTGEDFRIISMVFVFSVFFGMRVFITFLECAIRWVFGGSTVSRTSDTFKKEN</sequence>